<evidence type="ECO:0000313" key="3">
    <source>
        <dbReference type="Proteomes" id="UP000653305"/>
    </source>
</evidence>
<sequence length="181" mass="20953">MAIIDGIRRWFAKCFLHPDIVAEYEYILLWDEDVGVEDFHPGRYISIVKDEGLEISQPALDLRKSEVHHPITVRRRKSRVHRKYYKFKGSGRCDGNSISPACVGWVEMMAPMFSRVAGRCACGSKAEHLPLVVRCRERRDLIRAAANHRYVLAFAYFSYFRSLKDVGDALWKFVDEELITA</sequence>
<organism evidence="2 3">
    <name type="scientific">Phtheirospermum japonicum</name>
    <dbReference type="NCBI Taxonomy" id="374723"/>
    <lineage>
        <taxon>Eukaryota</taxon>
        <taxon>Viridiplantae</taxon>
        <taxon>Streptophyta</taxon>
        <taxon>Embryophyta</taxon>
        <taxon>Tracheophyta</taxon>
        <taxon>Spermatophyta</taxon>
        <taxon>Magnoliopsida</taxon>
        <taxon>eudicotyledons</taxon>
        <taxon>Gunneridae</taxon>
        <taxon>Pentapetalae</taxon>
        <taxon>asterids</taxon>
        <taxon>lamiids</taxon>
        <taxon>Lamiales</taxon>
        <taxon>Orobanchaceae</taxon>
        <taxon>Orobanchaceae incertae sedis</taxon>
        <taxon>Phtheirospermum</taxon>
    </lineage>
</organism>
<dbReference type="InterPro" id="IPR006868">
    <property type="entry name" value="DUF630"/>
</dbReference>
<keyword evidence="3" id="KW-1185">Reference proteome</keyword>
<feature type="domain" description="DUF630" evidence="1">
    <location>
        <begin position="122"/>
        <end position="177"/>
    </location>
</feature>
<dbReference type="Pfam" id="PF04783">
    <property type="entry name" value="DUF630"/>
    <property type="match status" value="1"/>
</dbReference>
<reference evidence="2" key="1">
    <citation type="submission" date="2020-07" db="EMBL/GenBank/DDBJ databases">
        <title>Ethylene signaling mediates host invasion by parasitic plants.</title>
        <authorList>
            <person name="Yoshida S."/>
        </authorList>
    </citation>
    <scope>NUCLEOTIDE SEQUENCE</scope>
    <source>
        <strain evidence="2">Okayama</strain>
    </source>
</reference>
<dbReference type="EMBL" id="BMAC01000544">
    <property type="protein sequence ID" value="GFP98811.1"/>
    <property type="molecule type" value="Genomic_DNA"/>
</dbReference>
<comment type="caution">
    <text evidence="2">The sequence shown here is derived from an EMBL/GenBank/DDBJ whole genome shotgun (WGS) entry which is preliminary data.</text>
</comment>
<accession>A0A830CX74</accession>
<evidence type="ECO:0000313" key="2">
    <source>
        <dbReference type="EMBL" id="GFP98811.1"/>
    </source>
</evidence>
<protein>
    <recommendedName>
        <fullName evidence="1">DUF630 domain-containing protein</fullName>
    </recommendedName>
</protein>
<evidence type="ECO:0000259" key="1">
    <source>
        <dbReference type="Pfam" id="PF04783"/>
    </source>
</evidence>
<dbReference type="Proteomes" id="UP000653305">
    <property type="component" value="Unassembled WGS sequence"/>
</dbReference>
<name>A0A830CX74_9LAMI</name>
<proteinExistence type="predicted"/>
<dbReference type="InterPro" id="IPR007877">
    <property type="entry name" value="DUF707"/>
</dbReference>
<dbReference type="OrthoDB" id="9985979at2759"/>
<dbReference type="Pfam" id="PF05212">
    <property type="entry name" value="DUF707"/>
    <property type="match status" value="1"/>
</dbReference>
<dbReference type="AlphaFoldDB" id="A0A830CX74"/>
<dbReference type="PANTHER" id="PTHR31210:SF11">
    <property type="entry name" value="KETOGLUTARATE REDUCTASE TRANS-SPLICING-LIKE PROTEIN, PUTATIVE (DUF707)-RELATED"/>
    <property type="match status" value="1"/>
</dbReference>
<gene>
    <name evidence="2" type="ORF">PHJA_002025000</name>
</gene>
<dbReference type="PANTHER" id="PTHR31210">
    <property type="entry name" value="OS06G0731900 PROTEIN"/>
    <property type="match status" value="1"/>
</dbReference>